<reference evidence="2" key="1">
    <citation type="submission" date="2021-02" db="EMBL/GenBank/DDBJ databases">
        <authorList>
            <person name="Nowell W R."/>
        </authorList>
    </citation>
    <scope>NUCLEOTIDE SEQUENCE</scope>
</reference>
<sequence>LDGYDDFETADDYLMNKPTPRARQLQKARRTMSKNSYDDSSYLDGSITKREYLYNSNYDMKDQYDNDIDYKNEMETGDTFVEMIDDEDNFLDDDENDVKQNVIKYRSSTQKLI</sequence>
<protein>
    <submittedName>
        <fullName evidence="2">Uncharacterized protein</fullName>
    </submittedName>
</protein>
<evidence type="ECO:0000256" key="1">
    <source>
        <dbReference type="SAM" id="MobiDB-lite"/>
    </source>
</evidence>
<feature type="non-terminal residue" evidence="2">
    <location>
        <position position="1"/>
    </location>
</feature>
<evidence type="ECO:0000313" key="3">
    <source>
        <dbReference type="Proteomes" id="UP000663828"/>
    </source>
</evidence>
<dbReference type="EMBL" id="CAJNOR010006737">
    <property type="protein sequence ID" value="CAF1602535.1"/>
    <property type="molecule type" value="Genomic_DNA"/>
</dbReference>
<keyword evidence="3" id="KW-1185">Reference proteome</keyword>
<evidence type="ECO:0000313" key="2">
    <source>
        <dbReference type="EMBL" id="CAF1602535.1"/>
    </source>
</evidence>
<dbReference type="AlphaFoldDB" id="A0A816B337"/>
<gene>
    <name evidence="2" type="ORF">XAT740_LOCUS47881</name>
</gene>
<feature type="region of interest" description="Disordered" evidence="1">
    <location>
        <begin position="21"/>
        <end position="40"/>
    </location>
</feature>
<accession>A0A816B337</accession>
<dbReference type="Proteomes" id="UP000663828">
    <property type="component" value="Unassembled WGS sequence"/>
</dbReference>
<name>A0A816B337_ADIRI</name>
<organism evidence="2 3">
    <name type="scientific">Adineta ricciae</name>
    <name type="common">Rotifer</name>
    <dbReference type="NCBI Taxonomy" id="249248"/>
    <lineage>
        <taxon>Eukaryota</taxon>
        <taxon>Metazoa</taxon>
        <taxon>Spiralia</taxon>
        <taxon>Gnathifera</taxon>
        <taxon>Rotifera</taxon>
        <taxon>Eurotatoria</taxon>
        <taxon>Bdelloidea</taxon>
        <taxon>Adinetida</taxon>
        <taxon>Adinetidae</taxon>
        <taxon>Adineta</taxon>
    </lineage>
</organism>
<proteinExistence type="predicted"/>
<comment type="caution">
    <text evidence="2">The sequence shown here is derived from an EMBL/GenBank/DDBJ whole genome shotgun (WGS) entry which is preliminary data.</text>
</comment>